<dbReference type="InterPro" id="IPR050627">
    <property type="entry name" value="Nitroreductase/BluB"/>
</dbReference>
<dbReference type="EMBL" id="PTIX01000015">
    <property type="protein sequence ID" value="PPK65162.1"/>
    <property type="molecule type" value="Genomic_DNA"/>
</dbReference>
<dbReference type="OrthoDB" id="8156917at2"/>
<dbReference type="SUPFAM" id="SSF55469">
    <property type="entry name" value="FMN-dependent nitroreductase-like"/>
    <property type="match status" value="2"/>
</dbReference>
<evidence type="ECO:0000313" key="3">
    <source>
        <dbReference type="Proteomes" id="UP000239203"/>
    </source>
</evidence>
<gene>
    <name evidence="2" type="ORF">CLV40_1159</name>
</gene>
<keyword evidence="3" id="KW-1185">Reference proteome</keyword>
<evidence type="ECO:0000313" key="2">
    <source>
        <dbReference type="EMBL" id="PPK65162.1"/>
    </source>
</evidence>
<dbReference type="Proteomes" id="UP000239203">
    <property type="component" value="Unassembled WGS sequence"/>
</dbReference>
<dbReference type="RefSeq" id="WP_104481265.1">
    <property type="nucleotide sequence ID" value="NZ_CP154825.1"/>
</dbReference>
<comment type="caution">
    <text evidence="2">The sequence shown here is derived from an EMBL/GenBank/DDBJ whole genome shotgun (WGS) entry which is preliminary data.</text>
</comment>
<accession>A0A2S6GIV1</accession>
<evidence type="ECO:0000256" key="1">
    <source>
        <dbReference type="SAM" id="MobiDB-lite"/>
    </source>
</evidence>
<organism evidence="2 3">
    <name type="scientific">Actinokineospora auranticolor</name>
    <dbReference type="NCBI Taxonomy" id="155976"/>
    <lineage>
        <taxon>Bacteria</taxon>
        <taxon>Bacillati</taxon>
        <taxon>Actinomycetota</taxon>
        <taxon>Actinomycetes</taxon>
        <taxon>Pseudonocardiales</taxon>
        <taxon>Pseudonocardiaceae</taxon>
        <taxon>Actinokineospora</taxon>
    </lineage>
</organism>
<sequence length="329" mass="35649">MIAEWDRGEVAVLTAAFSRAPSVHNSQPWLLELDGRAARVLERVDIALPRHDRLGRDRLISCGAAVTTVRVAVRQLGWAAPWRQFPDPTRPEVVARIDAGGRREPTETDLAVYRAIPNRHSHRGAFTPDPVDAALLCALRDQALEDTPRAAAVRILHAPGDTGDLARVLARSALVFRHDHAYQRELAAWRGGADDGLPSAGGTPTLPWTGLVDEHTAVPDDDVLAARLARESYLLITTTGDGRSDHLAAGMVTQQLWLGAVAAGLAGSVLTQPLHVPEARKSLIRRLDLSGYPQLLLRVGHPAEVPAPSRRRSTDDLIRVTSEESGRPG</sequence>
<protein>
    <submittedName>
        <fullName evidence="2">Nitroreductase family protein</fullName>
    </submittedName>
</protein>
<dbReference type="GO" id="GO:0016491">
    <property type="term" value="F:oxidoreductase activity"/>
    <property type="evidence" value="ECO:0007669"/>
    <property type="project" value="InterPro"/>
</dbReference>
<reference evidence="2 3" key="1">
    <citation type="submission" date="2018-02" db="EMBL/GenBank/DDBJ databases">
        <title>Genomic Encyclopedia of Archaeal and Bacterial Type Strains, Phase II (KMG-II): from individual species to whole genera.</title>
        <authorList>
            <person name="Goeker M."/>
        </authorList>
    </citation>
    <scope>NUCLEOTIDE SEQUENCE [LARGE SCALE GENOMIC DNA]</scope>
    <source>
        <strain evidence="2 3">YU 961-1</strain>
    </source>
</reference>
<dbReference type="Gene3D" id="3.40.109.10">
    <property type="entry name" value="NADH Oxidase"/>
    <property type="match status" value="1"/>
</dbReference>
<dbReference type="PANTHER" id="PTHR23026:SF123">
    <property type="entry name" value="NAD(P)H NITROREDUCTASE RV3131-RELATED"/>
    <property type="match status" value="1"/>
</dbReference>
<feature type="region of interest" description="Disordered" evidence="1">
    <location>
        <begin position="305"/>
        <end position="329"/>
    </location>
</feature>
<dbReference type="InterPro" id="IPR000415">
    <property type="entry name" value="Nitroreductase-like"/>
</dbReference>
<proteinExistence type="predicted"/>
<feature type="compositionally biased region" description="Basic and acidic residues" evidence="1">
    <location>
        <begin position="312"/>
        <end position="329"/>
    </location>
</feature>
<dbReference type="NCBIfam" id="NF047509">
    <property type="entry name" value="Rv3131_FMN_oxido"/>
    <property type="match status" value="1"/>
</dbReference>
<dbReference type="AlphaFoldDB" id="A0A2S6GIV1"/>
<name>A0A2S6GIV1_9PSEU</name>
<dbReference type="PANTHER" id="PTHR23026">
    <property type="entry name" value="NADPH NITROREDUCTASE"/>
    <property type="match status" value="1"/>
</dbReference>